<dbReference type="EMBL" id="FAOZ01000024">
    <property type="protein sequence ID" value="CUU59108.1"/>
    <property type="molecule type" value="Genomic_DNA"/>
</dbReference>
<reference evidence="2" key="1">
    <citation type="submission" date="2015-11" db="EMBL/GenBank/DDBJ databases">
        <authorList>
            <person name="Varghese N."/>
        </authorList>
    </citation>
    <scope>NUCLEOTIDE SEQUENCE [LARGE SCALE GENOMIC DNA]</scope>
    <source>
        <strain evidence="2">DSM 45899</strain>
    </source>
</reference>
<dbReference type="RefSeq" id="WP_091283079.1">
    <property type="nucleotide sequence ID" value="NZ_FAOZ01000024.1"/>
</dbReference>
<evidence type="ECO:0000313" key="2">
    <source>
        <dbReference type="Proteomes" id="UP000198802"/>
    </source>
</evidence>
<dbReference type="Proteomes" id="UP000198802">
    <property type="component" value="Unassembled WGS sequence"/>
</dbReference>
<organism evidence="1 2">
    <name type="scientific">Parafrankia irregularis</name>
    <dbReference type="NCBI Taxonomy" id="795642"/>
    <lineage>
        <taxon>Bacteria</taxon>
        <taxon>Bacillati</taxon>
        <taxon>Actinomycetota</taxon>
        <taxon>Actinomycetes</taxon>
        <taxon>Frankiales</taxon>
        <taxon>Frankiaceae</taxon>
        <taxon>Parafrankia</taxon>
    </lineage>
</organism>
<name>A0A0S4QUW2_9ACTN</name>
<proteinExistence type="predicted"/>
<evidence type="ECO:0000313" key="1">
    <source>
        <dbReference type="EMBL" id="CUU59108.1"/>
    </source>
</evidence>
<protein>
    <submittedName>
        <fullName evidence="1">Uncharacterized protein</fullName>
    </submittedName>
</protein>
<accession>A0A0S4QUW2</accession>
<dbReference type="AlphaFoldDB" id="A0A0S4QUW2"/>
<gene>
    <name evidence="1" type="ORF">Ga0074812_124133</name>
</gene>
<keyword evidence="2" id="KW-1185">Reference proteome</keyword>
<sequence>MADIVVDGRRVSTEVRDQPRGFRILVDGHPVAMTLTRTETIVGNIGTSTRQTHAPCRVDWLDGAPWPDDALINVYSDSTVHVGIQQKTGYVYNTAVWHWDHLRLAFDPAYTHVDVTWDDWADVST</sequence>